<evidence type="ECO:0000256" key="1">
    <source>
        <dbReference type="ARBA" id="ARBA00001946"/>
    </source>
</evidence>
<dbReference type="GO" id="GO:0016787">
    <property type="term" value="F:hydrolase activity"/>
    <property type="evidence" value="ECO:0007669"/>
    <property type="project" value="UniProtKB-KW"/>
</dbReference>
<dbReference type="STRING" id="439292.Bsel_2202"/>
<evidence type="ECO:0000259" key="3">
    <source>
        <dbReference type="PROSITE" id="PS51462"/>
    </source>
</evidence>
<keyword evidence="2 4" id="KW-0378">Hydrolase</keyword>
<protein>
    <submittedName>
        <fullName evidence="4">NUDIX hydrolase</fullName>
    </submittedName>
</protein>
<dbReference type="InterPro" id="IPR015797">
    <property type="entry name" value="NUDIX_hydrolase-like_dom_sf"/>
</dbReference>
<dbReference type="PANTHER" id="PTHR11839:SF18">
    <property type="entry name" value="NUDIX HYDROLASE DOMAIN-CONTAINING PROTEIN"/>
    <property type="match status" value="1"/>
</dbReference>
<dbReference type="Proteomes" id="UP000000271">
    <property type="component" value="Chromosome"/>
</dbReference>
<evidence type="ECO:0000313" key="4">
    <source>
        <dbReference type="EMBL" id="ADH99706.1"/>
    </source>
</evidence>
<organism evidence="4 5">
    <name type="scientific">Bacillus selenitireducens (strain ATCC 700615 / DSM 15326 / MLS10)</name>
    <dbReference type="NCBI Taxonomy" id="439292"/>
    <lineage>
        <taxon>Bacteria</taxon>
        <taxon>Bacillati</taxon>
        <taxon>Bacillota</taxon>
        <taxon>Bacilli</taxon>
        <taxon>Bacillales</taxon>
        <taxon>Bacillaceae</taxon>
        <taxon>Salisediminibacterium</taxon>
    </lineage>
</organism>
<dbReference type="Gene3D" id="3.90.79.10">
    <property type="entry name" value="Nucleoside Triphosphate Pyrophosphohydrolase"/>
    <property type="match status" value="1"/>
</dbReference>
<dbReference type="PROSITE" id="PS51462">
    <property type="entry name" value="NUDIX"/>
    <property type="match status" value="1"/>
</dbReference>
<keyword evidence="5" id="KW-1185">Reference proteome</keyword>
<name>D6XVG8_BACIE</name>
<dbReference type="AlphaFoldDB" id="D6XVG8"/>
<dbReference type="GO" id="GO:0006753">
    <property type="term" value="P:nucleoside phosphate metabolic process"/>
    <property type="evidence" value="ECO:0007669"/>
    <property type="project" value="TreeGrafter"/>
</dbReference>
<dbReference type="GO" id="GO:0005829">
    <property type="term" value="C:cytosol"/>
    <property type="evidence" value="ECO:0007669"/>
    <property type="project" value="TreeGrafter"/>
</dbReference>
<evidence type="ECO:0000313" key="5">
    <source>
        <dbReference type="Proteomes" id="UP000000271"/>
    </source>
</evidence>
<sequence>MKKLFEEKTISREPIFKGNVIEVEVQEVSLPDGKTSKRELVHHNGAVAVIAFNRNGELILVRQYRKALEKAIAEIPAGKLEPGEDPLSSAKRELQEETGIRAEQWTELVSFYTSPGFANELVYVFLAEDLEEGAANPDEDEFVERVDVSLEEAKAMIRSGDIHDAKTIYAVQVMEMRHLK</sequence>
<dbReference type="SUPFAM" id="SSF55811">
    <property type="entry name" value="Nudix"/>
    <property type="match status" value="1"/>
</dbReference>
<dbReference type="PANTHER" id="PTHR11839">
    <property type="entry name" value="UDP/ADP-SUGAR PYROPHOSPHATASE"/>
    <property type="match status" value="1"/>
</dbReference>
<gene>
    <name evidence="4" type="ordered locus">Bsel_2202</name>
</gene>
<accession>D6XVG8</accession>
<feature type="domain" description="Nudix hydrolase" evidence="3">
    <location>
        <begin position="42"/>
        <end position="170"/>
    </location>
</feature>
<dbReference type="RefSeq" id="WP_013173128.1">
    <property type="nucleotide sequence ID" value="NC_014219.1"/>
</dbReference>
<dbReference type="GO" id="GO:0019693">
    <property type="term" value="P:ribose phosphate metabolic process"/>
    <property type="evidence" value="ECO:0007669"/>
    <property type="project" value="TreeGrafter"/>
</dbReference>
<dbReference type="HOGENOM" id="CLU_062658_5_1_9"/>
<evidence type="ECO:0000256" key="2">
    <source>
        <dbReference type="ARBA" id="ARBA00022801"/>
    </source>
</evidence>
<dbReference type="eggNOG" id="COG0494">
    <property type="taxonomic scope" value="Bacteria"/>
</dbReference>
<dbReference type="FunFam" id="3.90.79.10:FF:000024">
    <property type="entry name" value="ADP-ribose pyrophosphatase"/>
    <property type="match status" value="1"/>
</dbReference>
<dbReference type="EMBL" id="CP001791">
    <property type="protein sequence ID" value="ADH99706.1"/>
    <property type="molecule type" value="Genomic_DNA"/>
</dbReference>
<reference evidence="4" key="1">
    <citation type="submission" date="2009-10" db="EMBL/GenBank/DDBJ databases">
        <title>Complete sequence of Bacillus selenitireducens MLS10.</title>
        <authorList>
            <consortium name="US DOE Joint Genome Institute"/>
            <person name="Lucas S."/>
            <person name="Copeland A."/>
            <person name="Lapidus A."/>
            <person name="Glavina del Rio T."/>
            <person name="Dalin E."/>
            <person name="Tice H."/>
            <person name="Bruce D."/>
            <person name="Goodwin L."/>
            <person name="Pitluck S."/>
            <person name="Sims D."/>
            <person name="Brettin T."/>
            <person name="Detter J.C."/>
            <person name="Han C."/>
            <person name="Larimer F."/>
            <person name="Land M."/>
            <person name="Hauser L."/>
            <person name="Kyrpides N."/>
            <person name="Ovchinnikova G."/>
            <person name="Stolz J."/>
        </authorList>
    </citation>
    <scope>NUCLEOTIDE SEQUENCE [LARGE SCALE GENOMIC DNA]</scope>
    <source>
        <strain evidence="4">MLS10</strain>
    </source>
</reference>
<comment type="cofactor">
    <cofactor evidence="1">
        <name>Mg(2+)</name>
        <dbReference type="ChEBI" id="CHEBI:18420"/>
    </cofactor>
</comment>
<dbReference type="KEGG" id="bse:Bsel_2202"/>
<proteinExistence type="predicted"/>
<dbReference type="Pfam" id="PF00293">
    <property type="entry name" value="NUDIX"/>
    <property type="match status" value="1"/>
</dbReference>
<dbReference type="InterPro" id="IPR000086">
    <property type="entry name" value="NUDIX_hydrolase_dom"/>
</dbReference>